<reference evidence="2" key="1">
    <citation type="journal article" date="2013" name="Nat. Commun.">
        <title>Whole-genome sequencing of Oryza brachyantha reveals mechanisms underlying Oryza genome evolution.</title>
        <authorList>
            <person name="Chen J."/>
            <person name="Huang Q."/>
            <person name="Gao D."/>
            <person name="Wang J."/>
            <person name="Lang Y."/>
            <person name="Liu T."/>
            <person name="Li B."/>
            <person name="Bai Z."/>
            <person name="Luis Goicoechea J."/>
            <person name="Liang C."/>
            <person name="Chen C."/>
            <person name="Zhang W."/>
            <person name="Sun S."/>
            <person name="Liao Y."/>
            <person name="Zhang X."/>
            <person name="Yang L."/>
            <person name="Song C."/>
            <person name="Wang M."/>
            <person name="Shi J."/>
            <person name="Liu G."/>
            <person name="Liu J."/>
            <person name="Zhou H."/>
            <person name="Zhou W."/>
            <person name="Yu Q."/>
            <person name="An N."/>
            <person name="Chen Y."/>
            <person name="Cai Q."/>
            <person name="Wang B."/>
            <person name="Liu B."/>
            <person name="Min J."/>
            <person name="Huang Y."/>
            <person name="Wu H."/>
            <person name="Li Z."/>
            <person name="Zhang Y."/>
            <person name="Yin Y."/>
            <person name="Song W."/>
            <person name="Jiang J."/>
            <person name="Jackson S.A."/>
            <person name="Wing R.A."/>
            <person name="Wang J."/>
            <person name="Chen M."/>
        </authorList>
    </citation>
    <scope>NUCLEOTIDE SEQUENCE [LARGE SCALE GENOMIC DNA]</scope>
    <source>
        <strain evidence="2">cv. IRGC 101232</strain>
    </source>
</reference>
<name>J3N1I8_ORYBR</name>
<evidence type="ECO:0000313" key="2">
    <source>
        <dbReference type="EnsemblPlants" id="OB10G13860.1"/>
    </source>
</evidence>
<feature type="compositionally biased region" description="Low complexity" evidence="1">
    <location>
        <begin position="86"/>
        <end position="97"/>
    </location>
</feature>
<dbReference type="HOGENOM" id="CLU_1870414_0_0_1"/>
<dbReference type="Proteomes" id="UP000006038">
    <property type="component" value="Chromosome 10"/>
</dbReference>
<evidence type="ECO:0000313" key="3">
    <source>
        <dbReference type="Proteomes" id="UP000006038"/>
    </source>
</evidence>
<feature type="region of interest" description="Disordered" evidence="1">
    <location>
        <begin position="1"/>
        <end position="22"/>
    </location>
</feature>
<organism evidence="2">
    <name type="scientific">Oryza brachyantha</name>
    <name type="common">malo sina</name>
    <dbReference type="NCBI Taxonomy" id="4533"/>
    <lineage>
        <taxon>Eukaryota</taxon>
        <taxon>Viridiplantae</taxon>
        <taxon>Streptophyta</taxon>
        <taxon>Embryophyta</taxon>
        <taxon>Tracheophyta</taxon>
        <taxon>Spermatophyta</taxon>
        <taxon>Magnoliopsida</taxon>
        <taxon>Liliopsida</taxon>
        <taxon>Poales</taxon>
        <taxon>Poaceae</taxon>
        <taxon>BOP clade</taxon>
        <taxon>Oryzoideae</taxon>
        <taxon>Oryzeae</taxon>
        <taxon>Oryzinae</taxon>
        <taxon>Oryza</taxon>
    </lineage>
</organism>
<keyword evidence="3" id="KW-1185">Reference proteome</keyword>
<proteinExistence type="predicted"/>
<accession>J3N1I8</accession>
<dbReference type="Gramene" id="OB10G13860.1">
    <property type="protein sequence ID" value="OB10G13860.1"/>
    <property type="gene ID" value="OB10G13860"/>
</dbReference>
<evidence type="ECO:0000256" key="1">
    <source>
        <dbReference type="SAM" id="MobiDB-lite"/>
    </source>
</evidence>
<reference evidence="2" key="2">
    <citation type="submission" date="2013-04" db="UniProtKB">
        <authorList>
            <consortium name="EnsemblPlants"/>
        </authorList>
    </citation>
    <scope>IDENTIFICATION</scope>
</reference>
<dbReference type="EnsemblPlants" id="OB10G13860.1">
    <property type="protein sequence ID" value="OB10G13860.1"/>
    <property type="gene ID" value="OB10G13860"/>
</dbReference>
<dbReference type="AlphaFoldDB" id="J3N1I8"/>
<sequence length="137" mass="15107">MARRNVGLTPPPEIEAMQPRVSSRQTLPFPFPASDSWEIADATAFVCTTIFFIRGSAIGGHQKNTEKIRFEDSQNEYELVLPQTVASGGQSSSMASGDDAERKPKRRRRALSSGNGKADDDTFTLSTVKNLWKNTQT</sequence>
<protein>
    <submittedName>
        <fullName evidence="2">Uncharacterized protein</fullName>
    </submittedName>
</protein>
<feature type="region of interest" description="Disordered" evidence="1">
    <location>
        <begin position="83"/>
        <end position="122"/>
    </location>
</feature>